<organism evidence="2 3">
    <name type="scientific">Reticulomyxa filosa</name>
    <dbReference type="NCBI Taxonomy" id="46433"/>
    <lineage>
        <taxon>Eukaryota</taxon>
        <taxon>Sar</taxon>
        <taxon>Rhizaria</taxon>
        <taxon>Retaria</taxon>
        <taxon>Foraminifera</taxon>
        <taxon>Monothalamids</taxon>
        <taxon>Reticulomyxidae</taxon>
        <taxon>Reticulomyxa</taxon>
    </lineage>
</organism>
<keyword evidence="3" id="KW-1185">Reference proteome</keyword>
<comment type="caution">
    <text evidence="2">The sequence shown here is derived from an EMBL/GenBank/DDBJ whole genome shotgun (WGS) entry which is preliminary data.</text>
</comment>
<feature type="region of interest" description="Disordered" evidence="1">
    <location>
        <begin position="219"/>
        <end position="238"/>
    </location>
</feature>
<feature type="compositionally biased region" description="Polar residues" evidence="1">
    <location>
        <begin position="226"/>
        <end position="238"/>
    </location>
</feature>
<dbReference type="Proteomes" id="UP000023152">
    <property type="component" value="Unassembled WGS sequence"/>
</dbReference>
<accession>X6MRC6</accession>
<protein>
    <submittedName>
        <fullName evidence="2">Uncharacterized protein</fullName>
    </submittedName>
</protein>
<evidence type="ECO:0000256" key="1">
    <source>
        <dbReference type="SAM" id="MobiDB-lite"/>
    </source>
</evidence>
<evidence type="ECO:0000313" key="3">
    <source>
        <dbReference type="Proteomes" id="UP000023152"/>
    </source>
</evidence>
<gene>
    <name evidence="2" type="ORF">RFI_21374</name>
</gene>
<dbReference type="OrthoDB" id="69973at2759"/>
<evidence type="ECO:0000313" key="2">
    <source>
        <dbReference type="EMBL" id="ETO15987.1"/>
    </source>
</evidence>
<dbReference type="AlphaFoldDB" id="X6MRC6"/>
<proteinExistence type="predicted"/>
<reference evidence="2 3" key="1">
    <citation type="journal article" date="2013" name="Curr. Biol.">
        <title>The Genome of the Foraminiferan Reticulomyxa filosa.</title>
        <authorList>
            <person name="Glockner G."/>
            <person name="Hulsmann N."/>
            <person name="Schleicher M."/>
            <person name="Noegel A.A."/>
            <person name="Eichinger L."/>
            <person name="Gallinger C."/>
            <person name="Pawlowski J."/>
            <person name="Sierra R."/>
            <person name="Euteneuer U."/>
            <person name="Pillet L."/>
            <person name="Moustafa A."/>
            <person name="Platzer M."/>
            <person name="Groth M."/>
            <person name="Szafranski K."/>
            <person name="Schliwa M."/>
        </authorList>
    </citation>
    <scope>NUCLEOTIDE SEQUENCE [LARGE SCALE GENOMIC DNA]</scope>
</reference>
<sequence length="285" mass="33000">MYHENRAFKLVFNVLHRGAINVRENYNGSSEMTKFIRPLESHAFKLVKHRLEISKEPADRFYKDEGGRNNCLNVVVHLKDSQHNIDETRDKIPLTLRLVYDDNSQAQSQRDILEVLTINFFCGDSLFDVFTSKMSKFEVVCAVWIFVLMKYPKTTINELLLDFVGEREIEEILGQLLLFFLKKKAFRLVVECASDNALYHDISGVMTRPVMVYSKRTKKGKRGTSPVEQLSNAHNGNNSVKRAKFNATDNVGHTITPKPEQSGKVYNQSYLDWFFYAFTFTYLSL</sequence>
<dbReference type="EMBL" id="ASPP01018654">
    <property type="protein sequence ID" value="ETO15987.1"/>
    <property type="molecule type" value="Genomic_DNA"/>
</dbReference>
<name>X6MRC6_RETFI</name>